<organism evidence="1 2">
    <name type="scientific">Ascodesmis nigricans</name>
    <dbReference type="NCBI Taxonomy" id="341454"/>
    <lineage>
        <taxon>Eukaryota</taxon>
        <taxon>Fungi</taxon>
        <taxon>Dikarya</taxon>
        <taxon>Ascomycota</taxon>
        <taxon>Pezizomycotina</taxon>
        <taxon>Pezizomycetes</taxon>
        <taxon>Pezizales</taxon>
        <taxon>Ascodesmidaceae</taxon>
        <taxon>Ascodesmis</taxon>
    </lineage>
</organism>
<evidence type="ECO:0000313" key="2">
    <source>
        <dbReference type="Proteomes" id="UP000298138"/>
    </source>
</evidence>
<keyword evidence="2" id="KW-1185">Reference proteome</keyword>
<gene>
    <name evidence="1" type="ORF">EX30DRAFT_200649</name>
</gene>
<sequence>MPLPMSRNKSWAEVGWMDVSGLFALWHVRAHEFEQQPWNKGEQPELSPFFFFFLLSFPQLCRHAPRSATKKPSLVVLHSPLLPWCSPAASLPGRTALLQYLPLWGGRPYVAMQQSPARKVPTGPLVLCFFRLINVPMRVQLARNTYIAPLFSHQGRGKKDTFFIQCFHGD</sequence>
<dbReference type="AlphaFoldDB" id="A0A4S2MKJ2"/>
<dbReference type="InParanoid" id="A0A4S2MKJ2"/>
<evidence type="ECO:0000313" key="1">
    <source>
        <dbReference type="EMBL" id="TGZ77462.1"/>
    </source>
</evidence>
<dbReference type="Proteomes" id="UP000298138">
    <property type="component" value="Unassembled WGS sequence"/>
</dbReference>
<reference evidence="1 2" key="1">
    <citation type="submission" date="2019-04" db="EMBL/GenBank/DDBJ databases">
        <title>Comparative genomics and transcriptomics to analyze fruiting body development in filamentous ascomycetes.</title>
        <authorList>
            <consortium name="DOE Joint Genome Institute"/>
            <person name="Lutkenhaus R."/>
            <person name="Traeger S."/>
            <person name="Breuer J."/>
            <person name="Kuo A."/>
            <person name="Lipzen A."/>
            <person name="Pangilinan J."/>
            <person name="Dilworth D."/>
            <person name="Sandor L."/>
            <person name="Poggeler S."/>
            <person name="Barry K."/>
            <person name="Grigoriev I.V."/>
            <person name="Nowrousian M."/>
        </authorList>
    </citation>
    <scope>NUCLEOTIDE SEQUENCE [LARGE SCALE GENOMIC DNA]</scope>
    <source>
        <strain evidence="1 2">CBS 389.68</strain>
    </source>
</reference>
<protein>
    <submittedName>
        <fullName evidence="1">Uncharacterized protein</fullName>
    </submittedName>
</protein>
<dbReference type="EMBL" id="ML220153">
    <property type="protein sequence ID" value="TGZ77462.1"/>
    <property type="molecule type" value="Genomic_DNA"/>
</dbReference>
<proteinExistence type="predicted"/>
<accession>A0A4S2MKJ2</accession>
<name>A0A4S2MKJ2_9PEZI</name>